<feature type="transmembrane region" description="Helical" evidence="6">
    <location>
        <begin position="121"/>
        <end position="141"/>
    </location>
</feature>
<protein>
    <submittedName>
        <fullName evidence="7">Uncharacterized protein</fullName>
    </submittedName>
</protein>
<dbReference type="Pfam" id="PF06140">
    <property type="entry name" value="Ifi-6-16"/>
    <property type="match status" value="1"/>
</dbReference>
<evidence type="ECO:0000256" key="1">
    <source>
        <dbReference type="ARBA" id="ARBA00004141"/>
    </source>
</evidence>
<evidence type="ECO:0000313" key="7">
    <source>
        <dbReference type="EMBL" id="KAJ7031898.1"/>
    </source>
</evidence>
<keyword evidence="8" id="KW-1185">Reference proteome</keyword>
<reference evidence="7" key="1">
    <citation type="submission" date="2023-03" db="EMBL/GenBank/DDBJ databases">
        <title>Massive genome expansion in bonnet fungi (Mycena s.s.) driven by repeated elements and novel gene families across ecological guilds.</title>
        <authorList>
            <consortium name="Lawrence Berkeley National Laboratory"/>
            <person name="Harder C.B."/>
            <person name="Miyauchi S."/>
            <person name="Viragh M."/>
            <person name="Kuo A."/>
            <person name="Thoen E."/>
            <person name="Andreopoulos B."/>
            <person name="Lu D."/>
            <person name="Skrede I."/>
            <person name="Drula E."/>
            <person name="Henrissat B."/>
            <person name="Morin E."/>
            <person name="Kohler A."/>
            <person name="Barry K."/>
            <person name="LaButti K."/>
            <person name="Morin E."/>
            <person name="Salamov A."/>
            <person name="Lipzen A."/>
            <person name="Mereny Z."/>
            <person name="Hegedus B."/>
            <person name="Baldrian P."/>
            <person name="Stursova M."/>
            <person name="Weitz H."/>
            <person name="Taylor A."/>
            <person name="Grigoriev I.V."/>
            <person name="Nagy L.G."/>
            <person name="Martin F."/>
            <person name="Kauserud H."/>
        </authorList>
    </citation>
    <scope>NUCLEOTIDE SEQUENCE</scope>
    <source>
        <strain evidence="7">CBHHK200</strain>
    </source>
</reference>
<dbReference type="EMBL" id="JARJCM010000078">
    <property type="protein sequence ID" value="KAJ7031898.1"/>
    <property type="molecule type" value="Genomic_DNA"/>
</dbReference>
<feature type="non-terminal residue" evidence="7">
    <location>
        <position position="1"/>
    </location>
</feature>
<feature type="transmembrane region" description="Helical" evidence="6">
    <location>
        <begin position="147"/>
        <end position="173"/>
    </location>
</feature>
<accession>A0AAD6WYB2</accession>
<evidence type="ECO:0000256" key="2">
    <source>
        <dbReference type="ARBA" id="ARBA00007262"/>
    </source>
</evidence>
<gene>
    <name evidence="7" type="ORF">C8F04DRAFT_1109388</name>
</gene>
<dbReference type="AlphaFoldDB" id="A0AAD6WYB2"/>
<comment type="similarity">
    <text evidence="2">Belongs to the IFI6/IFI27 family.</text>
</comment>
<evidence type="ECO:0000313" key="8">
    <source>
        <dbReference type="Proteomes" id="UP001218188"/>
    </source>
</evidence>
<evidence type="ECO:0000256" key="3">
    <source>
        <dbReference type="ARBA" id="ARBA00022692"/>
    </source>
</evidence>
<dbReference type="InterPro" id="IPR038213">
    <property type="entry name" value="IFI6/IFI27-like_sf"/>
</dbReference>
<comment type="caution">
    <text evidence="7">The sequence shown here is derived from an EMBL/GenBank/DDBJ whole genome shotgun (WGS) entry which is preliminary data.</text>
</comment>
<proteinExistence type="inferred from homology"/>
<dbReference type="Proteomes" id="UP001218188">
    <property type="component" value="Unassembled WGS sequence"/>
</dbReference>
<dbReference type="InterPro" id="IPR009311">
    <property type="entry name" value="IFI6/IFI27-like"/>
</dbReference>
<sequence length="244" mass="25505">MPQTSDIDTYYLEDWNTSTFNGYANEDVHLWLREVSRELKQRHVPCEDWVPVAQCFFGKELQEVMNDTRKGIEKLEPEGWNWDRFTCALILIHDQVKKDAAENESVSATISRLRRDHPVKAAAAALGLIALGGIAVGPAILVGTLNILGFSASGVVGGSIAAGIQSVLYGGYVASGSAFALAQSAAAGGIVVAAGPIQALSAGAMALGAWLGFGHSGTTDSGGSTAGSDGEDSESPVLNLITQV</sequence>
<keyword evidence="5 6" id="KW-0472">Membrane</keyword>
<organism evidence="7 8">
    <name type="scientific">Mycena alexandri</name>
    <dbReference type="NCBI Taxonomy" id="1745969"/>
    <lineage>
        <taxon>Eukaryota</taxon>
        <taxon>Fungi</taxon>
        <taxon>Dikarya</taxon>
        <taxon>Basidiomycota</taxon>
        <taxon>Agaricomycotina</taxon>
        <taxon>Agaricomycetes</taxon>
        <taxon>Agaricomycetidae</taxon>
        <taxon>Agaricales</taxon>
        <taxon>Marasmiineae</taxon>
        <taxon>Mycenaceae</taxon>
        <taxon>Mycena</taxon>
    </lineage>
</organism>
<comment type="subcellular location">
    <subcellularLocation>
        <location evidence="1">Membrane</location>
        <topology evidence="1">Multi-pass membrane protein</topology>
    </subcellularLocation>
</comment>
<evidence type="ECO:0000256" key="6">
    <source>
        <dbReference type="SAM" id="Phobius"/>
    </source>
</evidence>
<dbReference type="PANTHER" id="PTHR16932:SF18">
    <property type="entry name" value="INTERFERON, ALPHA-INDUCIBLE PROTEIN 27-LIKE 2"/>
    <property type="match status" value="1"/>
</dbReference>
<dbReference type="Gene3D" id="6.10.110.10">
    <property type="match status" value="1"/>
</dbReference>
<feature type="transmembrane region" description="Helical" evidence="6">
    <location>
        <begin position="185"/>
        <end position="211"/>
    </location>
</feature>
<keyword evidence="3 6" id="KW-0812">Transmembrane</keyword>
<dbReference type="PANTHER" id="PTHR16932">
    <property type="entry name" value="INTERFERON ALPHA-INDUCIBLE PROTEIN 27"/>
    <property type="match status" value="1"/>
</dbReference>
<keyword evidence="4 6" id="KW-1133">Transmembrane helix</keyword>
<name>A0AAD6WYB2_9AGAR</name>
<evidence type="ECO:0000256" key="4">
    <source>
        <dbReference type="ARBA" id="ARBA00022989"/>
    </source>
</evidence>
<evidence type="ECO:0000256" key="5">
    <source>
        <dbReference type="ARBA" id="ARBA00023136"/>
    </source>
</evidence>
<dbReference type="GO" id="GO:0016020">
    <property type="term" value="C:membrane"/>
    <property type="evidence" value="ECO:0007669"/>
    <property type="project" value="UniProtKB-SubCell"/>
</dbReference>